<protein>
    <submittedName>
        <fullName evidence="2">VOC family protein</fullName>
    </submittedName>
</protein>
<evidence type="ECO:0000313" key="2">
    <source>
        <dbReference type="EMBL" id="MFC3862054.1"/>
    </source>
</evidence>
<evidence type="ECO:0000313" key="3">
    <source>
        <dbReference type="Proteomes" id="UP001595748"/>
    </source>
</evidence>
<reference evidence="3" key="1">
    <citation type="journal article" date="2019" name="Int. J. Syst. Evol. Microbiol.">
        <title>The Global Catalogue of Microorganisms (GCM) 10K type strain sequencing project: providing services to taxonomists for standard genome sequencing and annotation.</title>
        <authorList>
            <consortium name="The Broad Institute Genomics Platform"/>
            <consortium name="The Broad Institute Genome Sequencing Center for Infectious Disease"/>
            <person name="Wu L."/>
            <person name="Ma J."/>
        </authorList>
    </citation>
    <scope>NUCLEOTIDE SEQUENCE [LARGE SCALE GENOMIC DNA]</scope>
    <source>
        <strain evidence="3">CCTCC AB 2013263</strain>
    </source>
</reference>
<dbReference type="Pfam" id="PF00903">
    <property type="entry name" value="Glyoxalase"/>
    <property type="match status" value="1"/>
</dbReference>
<keyword evidence="3" id="KW-1185">Reference proteome</keyword>
<dbReference type="PROSITE" id="PS51819">
    <property type="entry name" value="VOC"/>
    <property type="match status" value="1"/>
</dbReference>
<dbReference type="InterPro" id="IPR004360">
    <property type="entry name" value="Glyas_Fos-R_dOase_dom"/>
</dbReference>
<dbReference type="Proteomes" id="UP001595748">
    <property type="component" value="Unassembled WGS sequence"/>
</dbReference>
<dbReference type="InterPro" id="IPR029068">
    <property type="entry name" value="Glyas_Bleomycin-R_OHBP_Dase"/>
</dbReference>
<feature type="domain" description="VOC" evidence="1">
    <location>
        <begin position="8"/>
        <end position="118"/>
    </location>
</feature>
<dbReference type="SUPFAM" id="SSF54593">
    <property type="entry name" value="Glyoxalase/Bleomycin resistance protein/Dihydroxybiphenyl dioxygenase"/>
    <property type="match status" value="1"/>
</dbReference>
<dbReference type="EMBL" id="JBHRZF010000168">
    <property type="protein sequence ID" value="MFC3862054.1"/>
    <property type="molecule type" value="Genomic_DNA"/>
</dbReference>
<organism evidence="2 3">
    <name type="scientific">Deinococcus antarcticus</name>
    <dbReference type="NCBI Taxonomy" id="1298767"/>
    <lineage>
        <taxon>Bacteria</taxon>
        <taxon>Thermotogati</taxon>
        <taxon>Deinococcota</taxon>
        <taxon>Deinococci</taxon>
        <taxon>Deinococcales</taxon>
        <taxon>Deinococcaceae</taxon>
        <taxon>Deinococcus</taxon>
    </lineage>
</organism>
<dbReference type="InterPro" id="IPR037523">
    <property type="entry name" value="VOC_core"/>
</dbReference>
<comment type="caution">
    <text evidence="2">The sequence shown here is derived from an EMBL/GenBank/DDBJ whole genome shotgun (WGS) entry which is preliminary data.</text>
</comment>
<proteinExistence type="predicted"/>
<sequence>MSEPMNGQVTYFYLNVPDLKAARTFYRDTLGLEEAWREGETTCAFKLPGTDVQLMLDQAADDLSGRAGLVFMVPDTDAYYQRHRETLDFHRPPMDIPGGGRWVGANDGSGNSFYVGDIQ</sequence>
<evidence type="ECO:0000259" key="1">
    <source>
        <dbReference type="PROSITE" id="PS51819"/>
    </source>
</evidence>
<accession>A0ABV8A9A3</accession>
<dbReference type="Gene3D" id="3.10.180.10">
    <property type="entry name" value="2,3-Dihydroxybiphenyl 1,2-Dioxygenase, domain 1"/>
    <property type="match status" value="1"/>
</dbReference>
<name>A0ABV8A9A3_9DEIO</name>
<gene>
    <name evidence="2" type="ORF">ACFOPQ_14895</name>
</gene>
<dbReference type="RefSeq" id="WP_380079548.1">
    <property type="nucleotide sequence ID" value="NZ_JBHRZF010000168.1"/>
</dbReference>